<evidence type="ECO:0000256" key="4">
    <source>
        <dbReference type="ARBA" id="ARBA00022698"/>
    </source>
</evidence>
<dbReference type="GO" id="GO:0019774">
    <property type="term" value="C:proteasome core complex, beta-subunit complex"/>
    <property type="evidence" value="ECO:0007669"/>
    <property type="project" value="UniProtKB-ARBA"/>
</dbReference>
<dbReference type="PANTHER" id="PTHR32194">
    <property type="entry name" value="METALLOPROTEASE TLDD"/>
    <property type="match status" value="1"/>
</dbReference>
<protein>
    <recommendedName>
        <fullName evidence="10">Proteasome subunit beta</fullName>
    </recommendedName>
</protein>
<evidence type="ECO:0000313" key="12">
    <source>
        <dbReference type="Proteomes" id="UP000650582"/>
    </source>
</evidence>
<evidence type="ECO:0000256" key="10">
    <source>
        <dbReference type="RuleBase" id="RU004203"/>
    </source>
</evidence>
<evidence type="ECO:0000256" key="6">
    <source>
        <dbReference type="ARBA" id="ARBA00022942"/>
    </source>
</evidence>
<organism evidence="11 12">
    <name type="scientific">Rhizoctonia solani</name>
    <dbReference type="NCBI Taxonomy" id="456999"/>
    <lineage>
        <taxon>Eukaryota</taxon>
        <taxon>Fungi</taxon>
        <taxon>Dikarya</taxon>
        <taxon>Basidiomycota</taxon>
        <taxon>Agaricomycotina</taxon>
        <taxon>Agaricomycetes</taxon>
        <taxon>Cantharellales</taxon>
        <taxon>Ceratobasidiaceae</taxon>
        <taxon>Rhizoctonia</taxon>
    </lineage>
</organism>
<dbReference type="InterPro" id="IPR000243">
    <property type="entry name" value="Pept_T1A_subB"/>
</dbReference>
<dbReference type="InterPro" id="IPR001353">
    <property type="entry name" value="Proteasome_sua/b"/>
</dbReference>
<sequence length="302" mass="33403">MRRCGQGFDWTYASIWLGLRVSDRRLTASALLSSPSHYTETITTNMDVPDVQVLKKGEVNLGVSYLYMCLRRQQTHHPTYVQTSIMAVQFEGGVVIGADSRTTMGSYIANRVTDKLTHVHDRIYCCRSGSAADTQAVADIVHYYLQMYEQQYNERPTVHAAATLFQKLCYENKDNLSAGIIVAGWDKDVGPSVYNIPLGGGLFRQPWAIGGSGSTYVYGYCDATYKDGWGRDETVNFVKNTLALAMSRDGSSGGTIRMCVITKDGVERHFIPGNELPRFWEGKEVLGSDSTFASAPTQPLSA</sequence>
<comment type="similarity">
    <text evidence="10">Belongs to the peptidase T1B family.</text>
</comment>
<keyword evidence="3" id="KW-0645">Protease</keyword>
<evidence type="ECO:0000256" key="1">
    <source>
        <dbReference type="ARBA" id="ARBA00001198"/>
    </source>
</evidence>
<dbReference type="GO" id="GO:0004298">
    <property type="term" value="F:threonine-type endopeptidase activity"/>
    <property type="evidence" value="ECO:0007669"/>
    <property type="project" value="UniProtKB-KW"/>
</dbReference>
<dbReference type="InterPro" id="IPR023333">
    <property type="entry name" value="Proteasome_suB-type"/>
</dbReference>
<accession>A0A8H7HE43</accession>
<dbReference type="PROSITE" id="PS00854">
    <property type="entry name" value="PROTEASOME_BETA_1"/>
    <property type="match status" value="1"/>
</dbReference>
<feature type="active site" description="Nucleophile" evidence="9">
    <location>
        <position position="83"/>
    </location>
</feature>
<evidence type="ECO:0000256" key="5">
    <source>
        <dbReference type="ARBA" id="ARBA00022801"/>
    </source>
</evidence>
<dbReference type="Gene3D" id="3.60.20.10">
    <property type="entry name" value="Glutamine Phosphoribosylpyrophosphate, subunit 1, domain 1"/>
    <property type="match status" value="1"/>
</dbReference>
<keyword evidence="2 10" id="KW-0963">Cytoplasm</keyword>
<dbReference type="GO" id="GO:0005634">
    <property type="term" value="C:nucleus"/>
    <property type="evidence" value="ECO:0007669"/>
    <property type="project" value="UniProtKB-SubCell"/>
</dbReference>
<keyword evidence="6 10" id="KW-0647">Proteasome</keyword>
<dbReference type="InterPro" id="IPR029055">
    <property type="entry name" value="Ntn_hydrolases_N"/>
</dbReference>
<dbReference type="FunFam" id="3.60.20.10:FF:000010">
    <property type="entry name" value="Proteasome subunit beta type-1"/>
    <property type="match status" value="1"/>
</dbReference>
<dbReference type="CDD" id="cd03762">
    <property type="entry name" value="proteasome_beta_type_6"/>
    <property type="match status" value="1"/>
</dbReference>
<evidence type="ECO:0000256" key="9">
    <source>
        <dbReference type="PIRSR" id="PIRSR600243-1"/>
    </source>
</evidence>
<dbReference type="PRINTS" id="PR00141">
    <property type="entry name" value="PROTEASOME"/>
</dbReference>
<dbReference type="Proteomes" id="UP000650582">
    <property type="component" value="Unassembled WGS sequence"/>
</dbReference>
<evidence type="ECO:0000256" key="8">
    <source>
        <dbReference type="ARBA" id="ARBA00023242"/>
    </source>
</evidence>
<dbReference type="InterPro" id="IPR016050">
    <property type="entry name" value="Proteasome_bsu_CS"/>
</dbReference>
<dbReference type="Pfam" id="PF00227">
    <property type="entry name" value="Proteasome"/>
    <property type="match status" value="1"/>
</dbReference>
<evidence type="ECO:0000256" key="3">
    <source>
        <dbReference type="ARBA" id="ARBA00022670"/>
    </source>
</evidence>
<dbReference type="GO" id="GO:0005737">
    <property type="term" value="C:cytoplasm"/>
    <property type="evidence" value="ECO:0007669"/>
    <property type="project" value="UniProtKB-SubCell"/>
</dbReference>
<keyword evidence="4" id="KW-0888">Threonine protease</keyword>
<proteinExistence type="inferred from homology"/>
<dbReference type="PANTHER" id="PTHR32194:SF0">
    <property type="entry name" value="ATP-DEPENDENT PROTEASE SUBUNIT HSLV"/>
    <property type="match status" value="1"/>
</dbReference>
<keyword evidence="8 10" id="KW-0539">Nucleus</keyword>
<dbReference type="SUPFAM" id="SSF56235">
    <property type="entry name" value="N-terminal nucleophile aminohydrolases (Ntn hydrolases)"/>
    <property type="match status" value="1"/>
</dbReference>
<dbReference type="EMBL" id="JACYCC010000036">
    <property type="protein sequence ID" value="KAF8681474.1"/>
    <property type="molecule type" value="Genomic_DNA"/>
</dbReference>
<comment type="subunit">
    <text evidence="10">Component of the proteasome complex.</text>
</comment>
<gene>
    <name evidence="11" type="ORF">RHS04_03550</name>
</gene>
<dbReference type="AlphaFoldDB" id="A0A8H7HE43"/>
<evidence type="ECO:0000313" key="11">
    <source>
        <dbReference type="EMBL" id="KAF8681474.1"/>
    </source>
</evidence>
<comment type="subcellular location">
    <subcellularLocation>
        <location evidence="10">Cytoplasm</location>
    </subcellularLocation>
    <subcellularLocation>
        <location evidence="10">Nucleus</location>
    </subcellularLocation>
</comment>
<keyword evidence="5" id="KW-0378">Hydrolase</keyword>
<comment type="function">
    <text evidence="10">Component of the proteasome, a multicatalytic proteinase complex which is characterized by its ability to cleave peptides with Arg, Phe, Tyr, Leu, and Glu adjacent to the leaving group at neutral or slightly basic pH. The proteasome has an ATP-dependent proteolytic activity.</text>
</comment>
<keyword evidence="7" id="KW-0865">Zymogen</keyword>
<reference evidence="11" key="1">
    <citation type="submission" date="2020-09" db="EMBL/GenBank/DDBJ databases">
        <title>Comparative genome analyses of four rice-infecting Rhizoctonia solani isolates reveal extensive enrichment of homogalacturonan modification genes.</title>
        <authorList>
            <person name="Lee D.-Y."/>
            <person name="Jeon J."/>
            <person name="Kim K.-T."/>
            <person name="Cheong K."/>
            <person name="Song H."/>
            <person name="Choi G."/>
            <person name="Ko J."/>
            <person name="Opiyo S.O."/>
            <person name="Zuo S."/>
            <person name="Madhav S."/>
            <person name="Lee Y.-H."/>
            <person name="Wang G.-L."/>
        </authorList>
    </citation>
    <scope>NUCLEOTIDE SEQUENCE</scope>
    <source>
        <strain evidence="11">AG1-IA YN-7</strain>
    </source>
</reference>
<comment type="catalytic activity">
    <reaction evidence="1">
        <text>Cleavage of peptide bonds with very broad specificity.</text>
        <dbReference type="EC" id="3.4.25.1"/>
    </reaction>
</comment>
<evidence type="ECO:0000256" key="2">
    <source>
        <dbReference type="ARBA" id="ARBA00022490"/>
    </source>
</evidence>
<comment type="caution">
    <text evidence="11">The sequence shown here is derived from an EMBL/GenBank/DDBJ whole genome shotgun (WGS) entry which is preliminary data.</text>
</comment>
<dbReference type="GO" id="GO:0051603">
    <property type="term" value="P:proteolysis involved in protein catabolic process"/>
    <property type="evidence" value="ECO:0007669"/>
    <property type="project" value="InterPro"/>
</dbReference>
<dbReference type="PROSITE" id="PS51476">
    <property type="entry name" value="PROTEASOME_BETA_2"/>
    <property type="match status" value="1"/>
</dbReference>
<evidence type="ECO:0000256" key="7">
    <source>
        <dbReference type="ARBA" id="ARBA00023145"/>
    </source>
</evidence>
<name>A0A8H7HE43_9AGAM</name>